<accession>A0ACC1TV44</accession>
<keyword evidence="2" id="KW-1185">Reference proteome</keyword>
<sequence length="1116" mass="124272">MYLFLAEKVHTVWSPISRRRFSSPQYKICFFSLVLYALPAVSLLSNSLHKIRVNDGVCVLELVHYAAYYLVAYDIYVTTLFTALFLWPLLNPSRRNPLIRRIALRTLCASIIALTSSTANAVMFVLLKNSEVGWVIVNSVTLFWVSHYGLENDEHACPCSRSQSNDGSIRFKSFFTTQNSDNLESQSSDVADEITASELPLPIRPLEVPIIDVNGNQPQVGHIVQHDKDPNDEEPDCHASDLPPVCRSSNPEAAIVAICTGSAYEDVDADEIDCFTDPESVVFASMPPVNQSDHRDNTRNRSLSSSISLVSLPVLIVRGRVPDTTVPPVILSEKFYRLEFVKSTIIIDYHSYISILTGWRDTARARNQIWAMAMANSSSGKRGKDAGRNTGKDTAREAIETSLLSFSKEVYRTLTTSKATLQTISNRLAHTIESLAKSEEQLKVVNDLLLEANEARKAVDEARKSAEDSKKDALSQRDWFKSELDRIRIEWSAKSSESQTLLDQARVELKDIKFQFNNVKAESKEACNELEAIRLEKDTARNERDQAVKMFHQTQLETEEWKREYEKREGEAYQAKKWHAFVVDSTHRQSKKIKSESAIAAVAPLTPASASGYSSRRRAVDDEEQSEEIGDVNDTDPDSPIDSQCRRNSVATALGNTTTHRRGAGVNTFNVTGIEGKFQTPKTLTRTPKTVKPSTSALTSTVRTKAATSTSSAHPSSSSKPAPSRNDIPSSSRARRRDEVGTSHDNRGRQKNEDHDVHSRDLNDPEDSQGEYERDKSLSSLVYPADPDRVLPIPPRTPQNPRIPRIPSHDDRITHPVIAPTSSTSKAKAPPRSVIHSRLIRPVREYQFVVDIKEEDDEPGVISGSSGKVNGSVHHTSNREVFEDVYDGEIEDDELEEPSGDDTQPTPTRERAKRKGKARATERVPEHRSQSAWNLFDDEQVEGGVEAETAPVVGSSTDVGSSSKRRGRECLKKTGRVKSRGKSDVGSSRSHSRPKPKSKHVDRDNDFDGENDPYSEHGEDYDNKVEYHRPIQRTRHRANPSRLSSPSLASSEDELMITSNGVGGGDSPKTTRTGASRTLHHDSYTSHPSSSKKRPPTPLTSSTSDGGTASRKRRKR</sequence>
<protein>
    <submittedName>
        <fullName evidence="1">Uncharacterized protein</fullName>
    </submittedName>
</protein>
<name>A0ACC1TV44_9AGAR</name>
<reference evidence="1" key="1">
    <citation type="submission" date="2022-09" db="EMBL/GenBank/DDBJ databases">
        <title>A Global Phylogenomic Analysis of the Shiitake Genus Lentinula.</title>
        <authorList>
            <consortium name="DOE Joint Genome Institute"/>
            <person name="Sierra-Patev S."/>
            <person name="Min B."/>
            <person name="Naranjo-Ortiz M."/>
            <person name="Looney B."/>
            <person name="Konkel Z."/>
            <person name="Slot J.C."/>
            <person name="Sakamoto Y."/>
            <person name="Steenwyk J.L."/>
            <person name="Rokas A."/>
            <person name="Carro J."/>
            <person name="Camarero S."/>
            <person name="Ferreira P."/>
            <person name="Molpeceres G."/>
            <person name="Ruiz-Duenas F.J."/>
            <person name="Serrano A."/>
            <person name="Henrissat B."/>
            <person name="Drula E."/>
            <person name="Hughes K.W."/>
            <person name="Mata J.L."/>
            <person name="Ishikawa N.K."/>
            <person name="Vargas-Isla R."/>
            <person name="Ushijima S."/>
            <person name="Smith C.A."/>
            <person name="Ahrendt S."/>
            <person name="Andreopoulos W."/>
            <person name="He G."/>
            <person name="Labutti K."/>
            <person name="Lipzen A."/>
            <person name="Ng V."/>
            <person name="Riley R."/>
            <person name="Sandor L."/>
            <person name="Barry K."/>
            <person name="Martinez A.T."/>
            <person name="Xiao Y."/>
            <person name="Gibbons J.G."/>
            <person name="Terashima K."/>
            <person name="Grigoriev I.V."/>
            <person name="Hibbett D.S."/>
        </authorList>
    </citation>
    <scope>NUCLEOTIDE SEQUENCE</scope>
    <source>
        <strain evidence="1">TMI1499</strain>
    </source>
</reference>
<dbReference type="EMBL" id="MU795221">
    <property type="protein sequence ID" value="KAJ3808462.1"/>
    <property type="molecule type" value="Genomic_DNA"/>
</dbReference>
<gene>
    <name evidence="1" type="ORF">F5876DRAFT_67259</name>
</gene>
<dbReference type="Proteomes" id="UP001163835">
    <property type="component" value="Unassembled WGS sequence"/>
</dbReference>
<proteinExistence type="predicted"/>
<evidence type="ECO:0000313" key="2">
    <source>
        <dbReference type="Proteomes" id="UP001163835"/>
    </source>
</evidence>
<evidence type="ECO:0000313" key="1">
    <source>
        <dbReference type="EMBL" id="KAJ3808462.1"/>
    </source>
</evidence>
<comment type="caution">
    <text evidence="1">The sequence shown here is derived from an EMBL/GenBank/DDBJ whole genome shotgun (WGS) entry which is preliminary data.</text>
</comment>
<organism evidence="1 2">
    <name type="scientific">Lentinula aff. lateritia</name>
    <dbReference type="NCBI Taxonomy" id="2804960"/>
    <lineage>
        <taxon>Eukaryota</taxon>
        <taxon>Fungi</taxon>
        <taxon>Dikarya</taxon>
        <taxon>Basidiomycota</taxon>
        <taxon>Agaricomycotina</taxon>
        <taxon>Agaricomycetes</taxon>
        <taxon>Agaricomycetidae</taxon>
        <taxon>Agaricales</taxon>
        <taxon>Marasmiineae</taxon>
        <taxon>Omphalotaceae</taxon>
        <taxon>Lentinula</taxon>
    </lineage>
</organism>